<evidence type="ECO:0000313" key="3">
    <source>
        <dbReference type="Proteomes" id="UP000592181"/>
    </source>
</evidence>
<dbReference type="EMBL" id="JACBZX010000001">
    <property type="protein sequence ID" value="NYG38351.1"/>
    <property type="molecule type" value="Genomic_DNA"/>
</dbReference>
<proteinExistence type="predicted"/>
<dbReference type="RefSeq" id="WP_179463559.1">
    <property type="nucleotide sequence ID" value="NZ_JACBZX010000001.1"/>
</dbReference>
<feature type="region of interest" description="Disordered" evidence="1">
    <location>
        <begin position="79"/>
        <end position="103"/>
    </location>
</feature>
<protein>
    <submittedName>
        <fullName evidence="2">Uncharacterized protein YukE</fullName>
    </submittedName>
</protein>
<comment type="caution">
    <text evidence="2">The sequence shown here is derived from an EMBL/GenBank/DDBJ whole genome shotgun (WGS) entry which is preliminary data.</text>
</comment>
<dbReference type="SUPFAM" id="SSF75011">
    <property type="entry name" value="3-carboxy-cis,cis-mucoante lactonizing enzyme"/>
    <property type="match status" value="1"/>
</dbReference>
<keyword evidence="3" id="KW-1185">Reference proteome</keyword>
<sequence>MTTVSHGQDPERVDAVGEALGVLAERVDGVSQTGRAGVVVLADAWGGPDAERFAGEWSGAESALASAAQVLRETGRIARTQAADQRSASEGAATGGAGAPRGGARAVTAATGALAGATGGVLGADPEDFGLPEDYEDGPEIPFSDKGQVPQGMSYDPVNDELVYTFYDEDDDTDGEIVFVDRETGEVTSRVPLRGQDHYGGVAVHGEYTYVSGGGDVQVYRTEDLRDPEQTSVELPGLGSYPVTVPAEPIDTVDTAAHSTVTVHNDELYVTQFTEDENTPGTMYRYEIGADGSPVGDPVGEYAVPPQTQGVSFDEAGNAYFAQSYGRGNTSTLTQLSPSELQDGGWHEGAGTSQTIPNMAEGNVIIDGQLYQLYESGADKYDDYTGPDGIVEEFAGELDPRDRVTVHDLRR</sequence>
<dbReference type="Proteomes" id="UP000592181">
    <property type="component" value="Unassembled WGS sequence"/>
</dbReference>
<accession>A0A852XJ48</accession>
<dbReference type="InterPro" id="IPR036689">
    <property type="entry name" value="ESAT-6-like_sf"/>
</dbReference>
<gene>
    <name evidence="2" type="ORF">BJY28_002820</name>
</gene>
<reference evidence="2 3" key="1">
    <citation type="submission" date="2020-07" db="EMBL/GenBank/DDBJ databases">
        <title>Sequencing the genomes of 1000 actinobacteria strains.</title>
        <authorList>
            <person name="Klenk H.-P."/>
        </authorList>
    </citation>
    <scope>NUCLEOTIDE SEQUENCE [LARGE SCALE GENOMIC DNA]</scope>
    <source>
        <strain evidence="2 3">DSM 24723</strain>
    </source>
</reference>
<evidence type="ECO:0000256" key="1">
    <source>
        <dbReference type="SAM" id="MobiDB-lite"/>
    </source>
</evidence>
<dbReference type="AlphaFoldDB" id="A0A852XJ48"/>
<organism evidence="2 3">
    <name type="scientific">Janibacter alkaliphilus</name>
    <dbReference type="NCBI Taxonomy" id="1069963"/>
    <lineage>
        <taxon>Bacteria</taxon>
        <taxon>Bacillati</taxon>
        <taxon>Actinomycetota</taxon>
        <taxon>Actinomycetes</taxon>
        <taxon>Micrococcales</taxon>
        <taxon>Intrasporangiaceae</taxon>
        <taxon>Janibacter</taxon>
    </lineage>
</organism>
<dbReference type="Gene3D" id="1.10.287.1060">
    <property type="entry name" value="ESAT-6-like"/>
    <property type="match status" value="1"/>
</dbReference>
<name>A0A852XJ48_9MICO</name>
<dbReference type="SUPFAM" id="SSF140453">
    <property type="entry name" value="EsxAB dimer-like"/>
    <property type="match status" value="1"/>
</dbReference>
<evidence type="ECO:0000313" key="2">
    <source>
        <dbReference type="EMBL" id="NYG38351.1"/>
    </source>
</evidence>